<name>A0A9P7FYJ5_9AGAR</name>
<proteinExistence type="predicted"/>
<sequence>PHLDNFNWNAFANLLSNAPFSPALKTVQIFWDCSGRAPLHAGCEGSQSELERYLAGRIPGAEVTVGPEAARAPEDGTPIVRNISSSQRLFDRHSEV</sequence>
<feature type="non-terminal residue" evidence="1">
    <location>
        <position position="1"/>
    </location>
</feature>
<reference evidence="1" key="1">
    <citation type="submission" date="2020-07" db="EMBL/GenBank/DDBJ databases">
        <authorList>
            <person name="Nieuwenhuis M."/>
            <person name="Van De Peppel L.J.J."/>
        </authorList>
    </citation>
    <scope>NUCLEOTIDE SEQUENCE</scope>
    <source>
        <strain evidence="1">AP01</strain>
        <tissue evidence="1">Mycelium</tissue>
    </source>
</reference>
<accession>A0A9P7FYJ5</accession>
<dbReference type="EMBL" id="JABCKV010000447">
    <property type="protein sequence ID" value="KAG5640922.1"/>
    <property type="molecule type" value="Genomic_DNA"/>
</dbReference>
<comment type="caution">
    <text evidence="1">The sequence shown here is derived from an EMBL/GenBank/DDBJ whole genome shotgun (WGS) entry which is preliminary data.</text>
</comment>
<evidence type="ECO:0000313" key="2">
    <source>
        <dbReference type="Proteomes" id="UP000775547"/>
    </source>
</evidence>
<dbReference type="AlphaFoldDB" id="A0A9P7FYJ5"/>
<reference evidence="1" key="2">
    <citation type="submission" date="2021-10" db="EMBL/GenBank/DDBJ databases">
        <title>Phylogenomics reveals ancestral predisposition of the termite-cultivated fungus Termitomyces towards a domesticated lifestyle.</title>
        <authorList>
            <person name="Auxier B."/>
            <person name="Grum-Grzhimaylo A."/>
            <person name="Cardenas M.E."/>
            <person name="Lodge J.D."/>
            <person name="Laessoe T."/>
            <person name="Pedersen O."/>
            <person name="Smith M.E."/>
            <person name="Kuyper T.W."/>
            <person name="Franco-Molano E.A."/>
            <person name="Baroni T.J."/>
            <person name="Aanen D.K."/>
        </authorList>
    </citation>
    <scope>NUCLEOTIDE SEQUENCE</scope>
    <source>
        <strain evidence="1">AP01</strain>
        <tissue evidence="1">Mycelium</tissue>
    </source>
</reference>
<organism evidence="1 2">
    <name type="scientific">Asterophora parasitica</name>
    <dbReference type="NCBI Taxonomy" id="117018"/>
    <lineage>
        <taxon>Eukaryota</taxon>
        <taxon>Fungi</taxon>
        <taxon>Dikarya</taxon>
        <taxon>Basidiomycota</taxon>
        <taxon>Agaricomycotina</taxon>
        <taxon>Agaricomycetes</taxon>
        <taxon>Agaricomycetidae</taxon>
        <taxon>Agaricales</taxon>
        <taxon>Tricholomatineae</taxon>
        <taxon>Lyophyllaceae</taxon>
        <taxon>Asterophora</taxon>
    </lineage>
</organism>
<evidence type="ECO:0000313" key="1">
    <source>
        <dbReference type="EMBL" id="KAG5640922.1"/>
    </source>
</evidence>
<dbReference type="Proteomes" id="UP000775547">
    <property type="component" value="Unassembled WGS sequence"/>
</dbReference>
<protein>
    <submittedName>
        <fullName evidence="1">Uncharacterized protein</fullName>
    </submittedName>
</protein>
<gene>
    <name evidence="1" type="ORF">DXG03_006627</name>
</gene>
<keyword evidence="2" id="KW-1185">Reference proteome</keyword>